<evidence type="ECO:0000256" key="4">
    <source>
        <dbReference type="PROSITE-ProRule" id="PRU01161"/>
    </source>
</evidence>
<name>A0A926RTI6_9BACL</name>
<keyword evidence="7" id="KW-1185">Reference proteome</keyword>
<evidence type="ECO:0000313" key="6">
    <source>
        <dbReference type="EMBL" id="MBD1371402.1"/>
    </source>
</evidence>
<dbReference type="SUPFAM" id="SSF52151">
    <property type="entry name" value="FabD/lysophospholipase-like"/>
    <property type="match status" value="1"/>
</dbReference>
<evidence type="ECO:0000259" key="5">
    <source>
        <dbReference type="PROSITE" id="PS51635"/>
    </source>
</evidence>
<feature type="active site" description="Nucleophile" evidence="4">
    <location>
        <position position="41"/>
    </location>
</feature>
<evidence type="ECO:0000256" key="2">
    <source>
        <dbReference type="ARBA" id="ARBA00022963"/>
    </source>
</evidence>
<feature type="active site" description="Proton acceptor" evidence="4">
    <location>
        <position position="153"/>
    </location>
</feature>
<comment type="caution">
    <text evidence="4">Lacks conserved residue(s) required for the propagation of feature annotation.</text>
</comment>
<dbReference type="Gene3D" id="3.40.1090.10">
    <property type="entry name" value="Cytosolic phospholipase A2 catalytic domain"/>
    <property type="match status" value="2"/>
</dbReference>
<dbReference type="Proteomes" id="UP000661691">
    <property type="component" value="Unassembled WGS sequence"/>
</dbReference>
<dbReference type="GO" id="GO:0016042">
    <property type="term" value="P:lipid catabolic process"/>
    <property type="evidence" value="ECO:0007669"/>
    <property type="project" value="UniProtKB-UniRule"/>
</dbReference>
<keyword evidence="2 4" id="KW-0442">Lipid degradation</keyword>
<dbReference type="PROSITE" id="PS51635">
    <property type="entry name" value="PNPLA"/>
    <property type="match status" value="1"/>
</dbReference>
<dbReference type="EMBL" id="JACXAH010000003">
    <property type="protein sequence ID" value="MBD1371402.1"/>
    <property type="molecule type" value="Genomic_DNA"/>
</dbReference>
<sequence length="270" mass="29687">MSRPKIGLALGSGGARGIAHFGVVKVLQEAGISFDFIAGSSMGSIVGVLLANGADMDLCGKLIGQLKVPNWIDLSMPKKGFIQGVRIKELIRLLTHEKNLEQLEIPTAVVATDLQNGERVIFTEGPIDEAVRASISIPGVFEPVYHQGRILTDGGVIDRVPISVVRDMGADFVIAVDVIPRVHEAKIENIFDVMTQTLSIMQREILSQQMLTADFLFHPHVGDFSATSFRKSEVLIERGRVEAEKHITQLKNLLMHWQGERISDALEKME</sequence>
<reference evidence="6" key="1">
    <citation type="submission" date="2020-09" db="EMBL/GenBank/DDBJ databases">
        <title>A novel bacterium of genus Hazenella, isolated from South China Sea.</title>
        <authorList>
            <person name="Huang H."/>
            <person name="Mo K."/>
            <person name="Hu Y."/>
        </authorList>
    </citation>
    <scope>NUCLEOTIDE SEQUENCE</scope>
    <source>
        <strain evidence="6">IB182357</strain>
    </source>
</reference>
<evidence type="ECO:0000313" key="7">
    <source>
        <dbReference type="Proteomes" id="UP000661691"/>
    </source>
</evidence>
<dbReference type="InterPro" id="IPR016035">
    <property type="entry name" value="Acyl_Trfase/lysoPLipase"/>
</dbReference>
<feature type="domain" description="PNPLA" evidence="5">
    <location>
        <begin position="8"/>
        <end position="166"/>
    </location>
</feature>
<proteinExistence type="predicted"/>
<protein>
    <submittedName>
        <fullName evidence="6">Patatin-like phospholipase family protein</fullName>
    </submittedName>
</protein>
<keyword evidence="3 4" id="KW-0443">Lipid metabolism</keyword>
<accession>A0A926RTI6</accession>
<dbReference type="AlphaFoldDB" id="A0A926RTI6"/>
<evidence type="ECO:0000256" key="3">
    <source>
        <dbReference type="ARBA" id="ARBA00023098"/>
    </source>
</evidence>
<dbReference type="PANTHER" id="PTHR14226:SF76">
    <property type="entry name" value="NTE FAMILY PROTEIN RSSA"/>
    <property type="match status" value="1"/>
</dbReference>
<organism evidence="6 7">
    <name type="scientific">Polycladospora coralii</name>
    <dbReference type="NCBI Taxonomy" id="2771432"/>
    <lineage>
        <taxon>Bacteria</taxon>
        <taxon>Bacillati</taxon>
        <taxon>Bacillota</taxon>
        <taxon>Bacilli</taxon>
        <taxon>Bacillales</taxon>
        <taxon>Thermoactinomycetaceae</taxon>
        <taxon>Polycladospora</taxon>
    </lineage>
</organism>
<dbReference type="InterPro" id="IPR050301">
    <property type="entry name" value="NTE"/>
</dbReference>
<keyword evidence="1 4" id="KW-0378">Hydrolase</keyword>
<dbReference type="InterPro" id="IPR002641">
    <property type="entry name" value="PNPLA_dom"/>
</dbReference>
<dbReference type="Pfam" id="PF01734">
    <property type="entry name" value="Patatin"/>
    <property type="match status" value="1"/>
</dbReference>
<dbReference type="RefSeq" id="WP_191140100.1">
    <property type="nucleotide sequence ID" value="NZ_JACXAG020000002.1"/>
</dbReference>
<dbReference type="GO" id="GO:0016787">
    <property type="term" value="F:hydrolase activity"/>
    <property type="evidence" value="ECO:0007669"/>
    <property type="project" value="UniProtKB-UniRule"/>
</dbReference>
<dbReference type="PANTHER" id="PTHR14226">
    <property type="entry name" value="NEUROPATHY TARGET ESTERASE/SWISS CHEESE D.MELANOGASTER"/>
    <property type="match status" value="1"/>
</dbReference>
<comment type="caution">
    <text evidence="6">The sequence shown here is derived from an EMBL/GenBank/DDBJ whole genome shotgun (WGS) entry which is preliminary data.</text>
</comment>
<gene>
    <name evidence="6" type="ORF">IC620_03415</name>
</gene>
<feature type="short sequence motif" description="GXSXG" evidence="4">
    <location>
        <begin position="39"/>
        <end position="43"/>
    </location>
</feature>
<feature type="short sequence motif" description="DGA/G" evidence="4">
    <location>
        <begin position="153"/>
        <end position="155"/>
    </location>
</feature>
<evidence type="ECO:0000256" key="1">
    <source>
        <dbReference type="ARBA" id="ARBA00022801"/>
    </source>
</evidence>